<keyword evidence="3" id="KW-1185">Reference proteome</keyword>
<gene>
    <name evidence="2" type="ORF">AB0K40_19895</name>
</gene>
<proteinExistence type="predicted"/>
<evidence type="ECO:0000313" key="3">
    <source>
        <dbReference type="Proteomes" id="UP001552427"/>
    </source>
</evidence>
<feature type="region of interest" description="Disordered" evidence="1">
    <location>
        <begin position="56"/>
        <end position="76"/>
    </location>
</feature>
<name>A0ABV3H5G7_9ACTN</name>
<dbReference type="Proteomes" id="UP001552427">
    <property type="component" value="Unassembled WGS sequence"/>
</dbReference>
<evidence type="ECO:0000313" key="2">
    <source>
        <dbReference type="EMBL" id="MEV4287776.1"/>
    </source>
</evidence>
<feature type="compositionally biased region" description="Pro residues" evidence="1">
    <location>
        <begin position="65"/>
        <end position="76"/>
    </location>
</feature>
<protein>
    <submittedName>
        <fullName evidence="2">Uncharacterized protein</fullName>
    </submittedName>
</protein>
<dbReference type="EMBL" id="JBFARM010000005">
    <property type="protein sequence ID" value="MEV4287776.1"/>
    <property type="molecule type" value="Genomic_DNA"/>
</dbReference>
<accession>A0ABV3H5G7</accession>
<dbReference type="RefSeq" id="WP_364451689.1">
    <property type="nucleotide sequence ID" value="NZ_JBFARM010000005.1"/>
</dbReference>
<organism evidence="2 3">
    <name type="scientific">Nonomuraea bangladeshensis</name>
    <dbReference type="NCBI Taxonomy" id="404385"/>
    <lineage>
        <taxon>Bacteria</taxon>
        <taxon>Bacillati</taxon>
        <taxon>Actinomycetota</taxon>
        <taxon>Actinomycetes</taxon>
        <taxon>Streptosporangiales</taxon>
        <taxon>Streptosporangiaceae</taxon>
        <taxon>Nonomuraea</taxon>
    </lineage>
</organism>
<evidence type="ECO:0000256" key="1">
    <source>
        <dbReference type="SAM" id="MobiDB-lite"/>
    </source>
</evidence>
<reference evidence="2 3" key="1">
    <citation type="submission" date="2024-06" db="EMBL/GenBank/DDBJ databases">
        <title>The Natural Products Discovery Center: Release of the First 8490 Sequenced Strains for Exploring Actinobacteria Biosynthetic Diversity.</title>
        <authorList>
            <person name="Kalkreuter E."/>
            <person name="Kautsar S.A."/>
            <person name="Yang D."/>
            <person name="Bader C.D."/>
            <person name="Teijaro C.N."/>
            <person name="Fluegel L."/>
            <person name="Davis C.M."/>
            <person name="Simpson J.R."/>
            <person name="Lauterbach L."/>
            <person name="Steele A.D."/>
            <person name="Gui C."/>
            <person name="Meng S."/>
            <person name="Li G."/>
            <person name="Viehrig K."/>
            <person name="Ye F."/>
            <person name="Su P."/>
            <person name="Kiefer A.F."/>
            <person name="Nichols A."/>
            <person name="Cepeda A.J."/>
            <person name="Yan W."/>
            <person name="Fan B."/>
            <person name="Jiang Y."/>
            <person name="Adhikari A."/>
            <person name="Zheng C.-J."/>
            <person name="Schuster L."/>
            <person name="Cowan T.M."/>
            <person name="Smanski M.J."/>
            <person name="Chevrette M.G."/>
            <person name="De Carvalho L.P.S."/>
            <person name="Shen B."/>
        </authorList>
    </citation>
    <scope>NUCLEOTIDE SEQUENCE [LARGE SCALE GENOMIC DNA]</scope>
    <source>
        <strain evidence="2 3">NPDC049574</strain>
    </source>
</reference>
<comment type="caution">
    <text evidence="2">The sequence shown here is derived from an EMBL/GenBank/DDBJ whole genome shotgun (WGS) entry which is preliminary data.</text>
</comment>
<sequence>MAWVHYRQLDADSYLAMRLLPRCAESLRLRPITTAVNLEVPVGSPEQQAVETGCATAPRSTTCPAPSPASPARPAC</sequence>